<gene>
    <name evidence="6" type="ORF">ENT37_09365</name>
</gene>
<dbReference type="InterPro" id="IPR011006">
    <property type="entry name" value="CheY-like_superfamily"/>
</dbReference>
<dbReference type="GO" id="GO:0006355">
    <property type="term" value="P:regulation of DNA-templated transcription"/>
    <property type="evidence" value="ECO:0007669"/>
    <property type="project" value="InterPro"/>
</dbReference>
<dbReference type="InterPro" id="IPR016032">
    <property type="entry name" value="Sig_transdc_resp-reg_C-effctor"/>
</dbReference>
<comment type="caution">
    <text evidence="6">The sequence shown here is derived from an EMBL/GenBank/DDBJ whole genome shotgun (WGS) entry which is preliminary data.</text>
</comment>
<sequence length="166" mass="18249">MLMPEMDGIEATRQIKAQAPETNVLVFSGVSNSEKIVAALNAGAIGYILKDASEAELIQAIQQVAAGKTWLHQEVIGEVLRQIKENEEKEGLIDTLTERELEVLKYMARGYTNREIARRMMVSVTTVHSHVSHILSKLEVSSRTAAVIYAMRAGVVGELGSDEPEE</sequence>
<organism evidence="6">
    <name type="scientific">Anaerolinea thermolimosa</name>
    <dbReference type="NCBI Taxonomy" id="229919"/>
    <lineage>
        <taxon>Bacteria</taxon>
        <taxon>Bacillati</taxon>
        <taxon>Chloroflexota</taxon>
        <taxon>Anaerolineae</taxon>
        <taxon>Anaerolineales</taxon>
        <taxon>Anaerolineaceae</taxon>
        <taxon>Anaerolinea</taxon>
    </lineage>
</organism>
<dbReference type="Gene3D" id="3.40.50.2300">
    <property type="match status" value="1"/>
</dbReference>
<dbReference type="SUPFAM" id="SSF52172">
    <property type="entry name" value="CheY-like"/>
    <property type="match status" value="1"/>
</dbReference>
<feature type="non-terminal residue" evidence="6">
    <location>
        <position position="1"/>
    </location>
</feature>
<comment type="caution">
    <text evidence="3">Lacks conserved residue(s) required for the propagation of feature annotation.</text>
</comment>
<dbReference type="CDD" id="cd17535">
    <property type="entry name" value="REC_NarL-like"/>
    <property type="match status" value="1"/>
</dbReference>
<name>A0A7C4PMD4_9CHLR</name>
<dbReference type="InterPro" id="IPR058245">
    <property type="entry name" value="NreC/VraR/RcsB-like_REC"/>
</dbReference>
<dbReference type="PROSITE" id="PS50043">
    <property type="entry name" value="HTH_LUXR_2"/>
    <property type="match status" value="1"/>
</dbReference>
<keyword evidence="2" id="KW-0238">DNA-binding</keyword>
<evidence type="ECO:0000256" key="2">
    <source>
        <dbReference type="ARBA" id="ARBA00023125"/>
    </source>
</evidence>
<dbReference type="SMART" id="SM00421">
    <property type="entry name" value="HTH_LUXR"/>
    <property type="match status" value="1"/>
</dbReference>
<dbReference type="EMBL" id="DSYK01000457">
    <property type="protein sequence ID" value="HGS22065.1"/>
    <property type="molecule type" value="Genomic_DNA"/>
</dbReference>
<proteinExistence type="predicted"/>
<dbReference type="InterPro" id="IPR001789">
    <property type="entry name" value="Sig_transdc_resp-reg_receiver"/>
</dbReference>
<dbReference type="Pfam" id="PF00196">
    <property type="entry name" value="GerE"/>
    <property type="match status" value="1"/>
</dbReference>
<dbReference type="SUPFAM" id="SSF46894">
    <property type="entry name" value="C-terminal effector domain of the bipartite response regulators"/>
    <property type="match status" value="1"/>
</dbReference>
<dbReference type="CDD" id="cd06170">
    <property type="entry name" value="LuxR_C_like"/>
    <property type="match status" value="1"/>
</dbReference>
<protein>
    <submittedName>
        <fullName evidence="6">Response regulator transcription factor</fullName>
    </submittedName>
</protein>
<dbReference type="PROSITE" id="PS50110">
    <property type="entry name" value="RESPONSE_REGULATORY"/>
    <property type="match status" value="1"/>
</dbReference>
<dbReference type="InterPro" id="IPR000792">
    <property type="entry name" value="Tscrpt_reg_LuxR_C"/>
</dbReference>
<dbReference type="PROSITE" id="PS00622">
    <property type="entry name" value="HTH_LUXR_1"/>
    <property type="match status" value="1"/>
</dbReference>
<dbReference type="GO" id="GO:0000160">
    <property type="term" value="P:phosphorelay signal transduction system"/>
    <property type="evidence" value="ECO:0007669"/>
    <property type="project" value="InterPro"/>
</dbReference>
<dbReference type="PANTHER" id="PTHR43214:SF37">
    <property type="entry name" value="TRANSCRIPTIONAL REGULATORY PROTEIN YDFI"/>
    <property type="match status" value="1"/>
</dbReference>
<evidence type="ECO:0000256" key="1">
    <source>
        <dbReference type="ARBA" id="ARBA00022553"/>
    </source>
</evidence>
<dbReference type="GO" id="GO:0003677">
    <property type="term" value="F:DNA binding"/>
    <property type="evidence" value="ECO:0007669"/>
    <property type="project" value="UniProtKB-KW"/>
</dbReference>
<feature type="domain" description="Response regulatory" evidence="5">
    <location>
        <begin position="1"/>
        <end position="65"/>
    </location>
</feature>
<keyword evidence="1" id="KW-0597">Phosphoprotein</keyword>
<dbReference type="AlphaFoldDB" id="A0A7C4PMD4"/>
<dbReference type="PRINTS" id="PR00038">
    <property type="entry name" value="HTHLUXR"/>
</dbReference>
<accession>A0A7C4PMD4</accession>
<evidence type="ECO:0000256" key="3">
    <source>
        <dbReference type="PROSITE-ProRule" id="PRU00169"/>
    </source>
</evidence>
<reference evidence="6" key="1">
    <citation type="journal article" date="2020" name="mSystems">
        <title>Genome- and Community-Level Interaction Insights into Carbon Utilization and Element Cycling Functions of Hydrothermarchaeota in Hydrothermal Sediment.</title>
        <authorList>
            <person name="Zhou Z."/>
            <person name="Liu Y."/>
            <person name="Xu W."/>
            <person name="Pan J."/>
            <person name="Luo Z.H."/>
            <person name="Li M."/>
        </authorList>
    </citation>
    <scope>NUCLEOTIDE SEQUENCE [LARGE SCALE GENOMIC DNA]</scope>
    <source>
        <strain evidence="6">SpSt-573</strain>
    </source>
</reference>
<feature type="domain" description="HTH luxR-type" evidence="4">
    <location>
        <begin position="89"/>
        <end position="154"/>
    </location>
</feature>
<dbReference type="PANTHER" id="PTHR43214">
    <property type="entry name" value="TWO-COMPONENT RESPONSE REGULATOR"/>
    <property type="match status" value="1"/>
</dbReference>
<dbReference type="InterPro" id="IPR039420">
    <property type="entry name" value="WalR-like"/>
</dbReference>
<evidence type="ECO:0000313" key="6">
    <source>
        <dbReference type="EMBL" id="HGS22065.1"/>
    </source>
</evidence>
<evidence type="ECO:0000259" key="4">
    <source>
        <dbReference type="PROSITE" id="PS50043"/>
    </source>
</evidence>
<dbReference type="Pfam" id="PF00072">
    <property type="entry name" value="Response_reg"/>
    <property type="match status" value="1"/>
</dbReference>
<evidence type="ECO:0000259" key="5">
    <source>
        <dbReference type="PROSITE" id="PS50110"/>
    </source>
</evidence>